<dbReference type="SMART" id="SM00271">
    <property type="entry name" value="DnaJ"/>
    <property type="match status" value="1"/>
</dbReference>
<name>A0AAW1QTE2_9CHLO</name>
<dbReference type="PRINTS" id="PR00625">
    <property type="entry name" value="JDOMAIN"/>
</dbReference>
<evidence type="ECO:0000313" key="4">
    <source>
        <dbReference type="EMBL" id="KAK9824801.1"/>
    </source>
</evidence>
<reference evidence="4 5" key="1">
    <citation type="journal article" date="2024" name="Nat. Commun.">
        <title>Phylogenomics reveals the evolutionary origins of lichenization in chlorophyte algae.</title>
        <authorList>
            <person name="Puginier C."/>
            <person name="Libourel C."/>
            <person name="Otte J."/>
            <person name="Skaloud P."/>
            <person name="Haon M."/>
            <person name="Grisel S."/>
            <person name="Petersen M."/>
            <person name="Berrin J.G."/>
            <person name="Delaux P.M."/>
            <person name="Dal Grande F."/>
            <person name="Keller J."/>
        </authorList>
    </citation>
    <scope>NUCLEOTIDE SEQUENCE [LARGE SCALE GENOMIC DNA]</scope>
    <source>
        <strain evidence="4 5">SAG 2145</strain>
    </source>
</reference>
<dbReference type="CDD" id="cd06257">
    <property type="entry name" value="DnaJ"/>
    <property type="match status" value="1"/>
</dbReference>
<dbReference type="PROSITE" id="PS00636">
    <property type="entry name" value="DNAJ_1"/>
    <property type="match status" value="1"/>
</dbReference>
<feature type="chain" id="PRO_5043329420" description="J domain-containing protein" evidence="2">
    <location>
        <begin position="23"/>
        <end position="364"/>
    </location>
</feature>
<dbReference type="GO" id="GO:0051082">
    <property type="term" value="F:unfolded protein binding"/>
    <property type="evidence" value="ECO:0007669"/>
    <property type="project" value="InterPro"/>
</dbReference>
<dbReference type="InterPro" id="IPR008971">
    <property type="entry name" value="HSP40/DnaJ_pept-bd"/>
</dbReference>
<dbReference type="InterPro" id="IPR002939">
    <property type="entry name" value="DnaJ_C"/>
</dbReference>
<dbReference type="PANTHER" id="PTHR44298">
    <property type="entry name" value="DNAJ HOMOLOG SUBFAMILY B MEMBER 11"/>
    <property type="match status" value="1"/>
</dbReference>
<feature type="domain" description="J" evidence="3">
    <location>
        <begin position="25"/>
        <end position="94"/>
    </location>
</feature>
<evidence type="ECO:0000256" key="2">
    <source>
        <dbReference type="SAM" id="SignalP"/>
    </source>
</evidence>
<dbReference type="InterPro" id="IPR036869">
    <property type="entry name" value="J_dom_sf"/>
</dbReference>
<evidence type="ECO:0000259" key="3">
    <source>
        <dbReference type="PROSITE" id="PS50076"/>
    </source>
</evidence>
<dbReference type="Pfam" id="PF00226">
    <property type="entry name" value="DnaJ"/>
    <property type="match status" value="1"/>
</dbReference>
<dbReference type="FunFam" id="2.60.260.20:FF:000013">
    <property type="entry name" value="DnaJ subfamily B member 11"/>
    <property type="match status" value="1"/>
</dbReference>
<keyword evidence="5" id="KW-1185">Reference proteome</keyword>
<dbReference type="Proteomes" id="UP001438707">
    <property type="component" value="Unassembled WGS sequence"/>
</dbReference>
<dbReference type="GO" id="GO:0006457">
    <property type="term" value="P:protein folding"/>
    <property type="evidence" value="ECO:0007669"/>
    <property type="project" value="InterPro"/>
</dbReference>
<evidence type="ECO:0000313" key="5">
    <source>
        <dbReference type="Proteomes" id="UP001438707"/>
    </source>
</evidence>
<dbReference type="InterPro" id="IPR051736">
    <property type="entry name" value="DnaJ-B11-like"/>
</dbReference>
<dbReference type="Gene3D" id="2.60.260.20">
    <property type="entry name" value="Urease metallochaperone UreE, N-terminal domain"/>
    <property type="match status" value="2"/>
</dbReference>
<accession>A0AAW1QTE2</accession>
<protein>
    <recommendedName>
        <fullName evidence="3">J domain-containing protein</fullName>
    </recommendedName>
</protein>
<dbReference type="Pfam" id="PF01556">
    <property type="entry name" value="DnaJ_C"/>
    <property type="match status" value="1"/>
</dbReference>
<dbReference type="SUPFAM" id="SSF46565">
    <property type="entry name" value="Chaperone J-domain"/>
    <property type="match status" value="1"/>
</dbReference>
<dbReference type="InterPro" id="IPR018253">
    <property type="entry name" value="DnaJ_domain_CS"/>
</dbReference>
<organism evidence="4 5">
    <name type="scientific">Apatococcus lobatus</name>
    <dbReference type="NCBI Taxonomy" id="904363"/>
    <lineage>
        <taxon>Eukaryota</taxon>
        <taxon>Viridiplantae</taxon>
        <taxon>Chlorophyta</taxon>
        <taxon>core chlorophytes</taxon>
        <taxon>Trebouxiophyceae</taxon>
        <taxon>Chlorellales</taxon>
        <taxon>Chlorellaceae</taxon>
        <taxon>Apatococcus</taxon>
    </lineage>
</organism>
<dbReference type="InterPro" id="IPR001623">
    <property type="entry name" value="DnaJ_domain"/>
</dbReference>
<dbReference type="EMBL" id="JALJOS010000028">
    <property type="protein sequence ID" value="KAK9824801.1"/>
    <property type="molecule type" value="Genomic_DNA"/>
</dbReference>
<dbReference type="PANTHER" id="PTHR44298:SF1">
    <property type="entry name" value="DNAJ HOMOLOG SUBFAMILY B MEMBER 11"/>
    <property type="match status" value="1"/>
</dbReference>
<evidence type="ECO:0000256" key="1">
    <source>
        <dbReference type="ARBA" id="ARBA00022729"/>
    </source>
</evidence>
<sequence>MRGLRTSLCILLLSFVVAPALAGKDYYEILQIPRGADDQVIKRSYKKLALQNHPDKVSGGKQEKEKAAKRFSEISAAYEVLSDKEKRGIYDRYGEEGLKQSGGGGGGGPGDIFSQFFGGGGGPFGGFGGFGFGGGEEEEEQIPKGADVYVELEVTLRDLYLGNTFKVKRDKNVVKPGKGKRQCNCKNKVVTRQLGPGMFQQYTTQECETCQAVKLEREAVTLSVNVDPGMQERQEVTFFEEGEPMIDGEAGDLKFVLKTAPDARFQRQGNDLRLNATISLTDALVGFSTEVEHLDGHKIRLQASEVTIPGQVQVISGQGMPLPDQARKFGDLFVTYTVAFPKRLSSAQQTAVQDVFKGLMHEEL</sequence>
<dbReference type="CDD" id="cd10747">
    <property type="entry name" value="DnaJ_C"/>
    <property type="match status" value="1"/>
</dbReference>
<dbReference type="SUPFAM" id="SSF49493">
    <property type="entry name" value="HSP40/DnaJ peptide-binding domain"/>
    <property type="match status" value="2"/>
</dbReference>
<proteinExistence type="predicted"/>
<gene>
    <name evidence="4" type="ORF">WJX74_009851</name>
</gene>
<dbReference type="PROSITE" id="PS50076">
    <property type="entry name" value="DNAJ_2"/>
    <property type="match status" value="1"/>
</dbReference>
<dbReference type="AlphaFoldDB" id="A0AAW1QTE2"/>
<feature type="signal peptide" evidence="2">
    <location>
        <begin position="1"/>
        <end position="22"/>
    </location>
</feature>
<dbReference type="Gene3D" id="1.10.287.110">
    <property type="entry name" value="DnaJ domain"/>
    <property type="match status" value="1"/>
</dbReference>
<comment type="caution">
    <text evidence="4">The sequence shown here is derived from an EMBL/GenBank/DDBJ whole genome shotgun (WGS) entry which is preliminary data.</text>
</comment>
<keyword evidence="1 2" id="KW-0732">Signal</keyword>